<dbReference type="InterPro" id="IPR017871">
    <property type="entry name" value="ABC_transporter-like_CS"/>
</dbReference>
<reference evidence="7" key="1">
    <citation type="submission" date="2016-10" db="EMBL/GenBank/DDBJ databases">
        <authorList>
            <person name="Varghese N."/>
            <person name="Submissions S."/>
        </authorList>
    </citation>
    <scope>NUCLEOTIDE SEQUENCE [LARGE SCALE GENOMIC DNA]</scope>
    <source>
        <strain evidence="7">DSM 17038</strain>
    </source>
</reference>
<evidence type="ECO:0000256" key="4">
    <source>
        <dbReference type="ARBA" id="ARBA00022840"/>
    </source>
</evidence>
<evidence type="ECO:0000256" key="1">
    <source>
        <dbReference type="ARBA" id="ARBA00005417"/>
    </source>
</evidence>
<dbReference type="InterPro" id="IPR003593">
    <property type="entry name" value="AAA+_ATPase"/>
</dbReference>
<dbReference type="PROSITE" id="PS50893">
    <property type="entry name" value="ABC_TRANSPORTER_2"/>
    <property type="match status" value="1"/>
</dbReference>
<dbReference type="RefSeq" id="WP_092468113.1">
    <property type="nucleotide sequence ID" value="NZ_FOOX01000001.1"/>
</dbReference>
<sequence length="303" mass="33501">MELAIETINLTKIYGNKIGCTDVCLRVPRGQIFGFLGPNGAGKSTLVKMLVGLLYPTSGQARLLGYPLNNIEIKGKIGFLPENFRYHDWLTLRELLEFHSKLYKLSSSKRSKQINAVIDTVGLTGKEHQKIRTFSKGMQQRAGLACALLSDPELIFLDEPTSALDPLGRMEVRRILLQLKDTGTTVFLNSHLLSEVEMVCDTVAFIKGGRILRQDSLEQLQSGEIAVELMLSGINDIVKLALSNIALSLTIDGDIVTAFVNNEDDIPRLAEAVIKSGAHLYEMTRKRSSLEETFIELTGGVDH</sequence>
<dbReference type="AlphaFoldDB" id="A0A1I2NBX9"/>
<evidence type="ECO:0000313" key="6">
    <source>
        <dbReference type="EMBL" id="SFF98871.1"/>
    </source>
</evidence>
<feature type="domain" description="ABC transporter" evidence="5">
    <location>
        <begin position="5"/>
        <end position="233"/>
    </location>
</feature>
<dbReference type="PANTHER" id="PTHR43335:SF4">
    <property type="entry name" value="ABC TRANSPORTER, ATP-BINDING PROTEIN"/>
    <property type="match status" value="1"/>
</dbReference>
<dbReference type="STRING" id="341036.SAMN05660649_00362"/>
<dbReference type="OrthoDB" id="9804819at2"/>
<dbReference type="GO" id="GO:0016887">
    <property type="term" value="F:ATP hydrolysis activity"/>
    <property type="evidence" value="ECO:0007669"/>
    <property type="project" value="InterPro"/>
</dbReference>
<dbReference type="Pfam" id="PF00005">
    <property type="entry name" value="ABC_tran"/>
    <property type="match status" value="1"/>
</dbReference>
<evidence type="ECO:0000256" key="2">
    <source>
        <dbReference type="ARBA" id="ARBA00022448"/>
    </source>
</evidence>
<name>A0A1I2NBX9_9FIRM</name>
<dbReference type="SMART" id="SM00382">
    <property type="entry name" value="AAA"/>
    <property type="match status" value="1"/>
</dbReference>
<evidence type="ECO:0000259" key="5">
    <source>
        <dbReference type="PROSITE" id="PS50893"/>
    </source>
</evidence>
<dbReference type="SUPFAM" id="SSF52540">
    <property type="entry name" value="P-loop containing nucleoside triphosphate hydrolases"/>
    <property type="match status" value="1"/>
</dbReference>
<protein>
    <submittedName>
        <fullName evidence="6">ABC-2 type transport system ATP-binding protein</fullName>
    </submittedName>
</protein>
<dbReference type="Proteomes" id="UP000199337">
    <property type="component" value="Unassembled WGS sequence"/>
</dbReference>
<dbReference type="InterPro" id="IPR027417">
    <property type="entry name" value="P-loop_NTPase"/>
</dbReference>
<organism evidence="6 7">
    <name type="scientific">Desulfotruncus arcticus DSM 17038</name>
    <dbReference type="NCBI Taxonomy" id="1121424"/>
    <lineage>
        <taxon>Bacteria</taxon>
        <taxon>Bacillati</taxon>
        <taxon>Bacillota</taxon>
        <taxon>Clostridia</taxon>
        <taxon>Eubacteriales</taxon>
        <taxon>Desulfallaceae</taxon>
        <taxon>Desulfotruncus</taxon>
    </lineage>
</organism>
<dbReference type="PROSITE" id="PS00211">
    <property type="entry name" value="ABC_TRANSPORTER_1"/>
    <property type="match status" value="1"/>
</dbReference>
<dbReference type="Gene3D" id="3.40.50.300">
    <property type="entry name" value="P-loop containing nucleotide triphosphate hydrolases"/>
    <property type="match status" value="1"/>
</dbReference>
<dbReference type="InterPro" id="IPR003439">
    <property type="entry name" value="ABC_transporter-like_ATP-bd"/>
</dbReference>
<comment type="similarity">
    <text evidence="1">Belongs to the ABC transporter superfamily.</text>
</comment>
<dbReference type="GO" id="GO:0005524">
    <property type="term" value="F:ATP binding"/>
    <property type="evidence" value="ECO:0007669"/>
    <property type="project" value="UniProtKB-KW"/>
</dbReference>
<keyword evidence="7" id="KW-1185">Reference proteome</keyword>
<keyword evidence="4 6" id="KW-0067">ATP-binding</keyword>
<dbReference type="EMBL" id="FOOX01000001">
    <property type="protein sequence ID" value="SFF98871.1"/>
    <property type="molecule type" value="Genomic_DNA"/>
</dbReference>
<evidence type="ECO:0000313" key="7">
    <source>
        <dbReference type="Proteomes" id="UP000199337"/>
    </source>
</evidence>
<evidence type="ECO:0000256" key="3">
    <source>
        <dbReference type="ARBA" id="ARBA00022741"/>
    </source>
</evidence>
<accession>A0A1I2NBX9</accession>
<gene>
    <name evidence="6" type="ORF">SAMN05660649_00362</name>
</gene>
<keyword evidence="2" id="KW-0813">Transport</keyword>
<dbReference type="CDD" id="cd03230">
    <property type="entry name" value="ABC_DR_subfamily_A"/>
    <property type="match status" value="1"/>
</dbReference>
<dbReference type="PANTHER" id="PTHR43335">
    <property type="entry name" value="ABC TRANSPORTER, ATP-BINDING PROTEIN"/>
    <property type="match status" value="1"/>
</dbReference>
<proteinExistence type="inferred from homology"/>
<keyword evidence="3" id="KW-0547">Nucleotide-binding</keyword>